<evidence type="ECO:0000313" key="1">
    <source>
        <dbReference type="EMBL" id="CAB4195455.1"/>
    </source>
</evidence>
<accession>A0A6J5RSV7</accession>
<proteinExistence type="predicted"/>
<gene>
    <name evidence="1" type="ORF">UFOVP1298_20</name>
</gene>
<dbReference type="EMBL" id="LR797250">
    <property type="protein sequence ID" value="CAB4195455.1"/>
    <property type="molecule type" value="Genomic_DNA"/>
</dbReference>
<reference evidence="1" key="1">
    <citation type="submission" date="2020-05" db="EMBL/GenBank/DDBJ databases">
        <authorList>
            <person name="Chiriac C."/>
            <person name="Salcher M."/>
            <person name="Ghai R."/>
            <person name="Kavagutti S V."/>
        </authorList>
    </citation>
    <scope>NUCLEOTIDE SEQUENCE</scope>
</reference>
<name>A0A6J5RSV7_9CAUD</name>
<sequence>MEFRSAEQAVRFAYNISERAEFSKSDPLRVRGTSRDDLSPMDLHAQSAMIQSQINRLHPVERSSILALYGKGKDRTDAIRYLGEYLYPFVSGTLPSRSELEILICHWVTRRPAIRAIAEDRGVSYRKVCQWRSAVLRSWLPVQARAIDRLHDTLVSGGVQI</sequence>
<organism evidence="1">
    <name type="scientific">uncultured Caudovirales phage</name>
    <dbReference type="NCBI Taxonomy" id="2100421"/>
    <lineage>
        <taxon>Viruses</taxon>
        <taxon>Duplodnaviria</taxon>
        <taxon>Heunggongvirae</taxon>
        <taxon>Uroviricota</taxon>
        <taxon>Caudoviricetes</taxon>
        <taxon>Peduoviridae</taxon>
        <taxon>Maltschvirus</taxon>
        <taxon>Maltschvirus maltsch</taxon>
    </lineage>
</organism>
<protein>
    <submittedName>
        <fullName evidence="1">Uncharacterized protein</fullName>
    </submittedName>
</protein>